<dbReference type="OrthoDB" id="413582at2759"/>
<accession>F0X818</accession>
<evidence type="ECO:0000256" key="4">
    <source>
        <dbReference type="ARBA" id="ARBA00047811"/>
    </source>
</evidence>
<proteinExistence type="predicted"/>
<protein>
    <recommendedName>
        <fullName evidence="1">cyclin-dependent kinase</fullName>
        <ecNumber evidence="1">2.7.11.22</ecNumber>
    </recommendedName>
</protein>
<evidence type="ECO:0000256" key="1">
    <source>
        <dbReference type="ARBA" id="ARBA00012425"/>
    </source>
</evidence>
<dbReference type="EC" id="2.7.11.22" evidence="1"/>
<dbReference type="InterPro" id="IPR000719">
    <property type="entry name" value="Prot_kinase_dom"/>
</dbReference>
<feature type="domain" description="Protein kinase" evidence="7">
    <location>
        <begin position="92"/>
        <end position="382"/>
    </location>
</feature>
<dbReference type="GO" id="GO:0007165">
    <property type="term" value="P:signal transduction"/>
    <property type="evidence" value="ECO:0007669"/>
    <property type="project" value="TreeGrafter"/>
</dbReference>
<comment type="catalytic activity">
    <reaction evidence="4">
        <text>L-threonyl-[protein] + ATP = O-phospho-L-threonyl-[protein] + ADP + H(+)</text>
        <dbReference type="Rhea" id="RHEA:46608"/>
        <dbReference type="Rhea" id="RHEA-COMP:11060"/>
        <dbReference type="Rhea" id="RHEA-COMP:11605"/>
        <dbReference type="ChEBI" id="CHEBI:15378"/>
        <dbReference type="ChEBI" id="CHEBI:30013"/>
        <dbReference type="ChEBI" id="CHEBI:30616"/>
        <dbReference type="ChEBI" id="CHEBI:61977"/>
        <dbReference type="ChEBI" id="CHEBI:456216"/>
        <dbReference type="EC" id="2.7.11.22"/>
    </reaction>
</comment>
<keyword evidence="9" id="KW-1185">Reference proteome</keyword>
<dbReference type="InParanoid" id="F0X818"/>
<keyword evidence="8" id="KW-0131">Cell cycle</keyword>
<dbReference type="RefSeq" id="XP_014174857.1">
    <property type="nucleotide sequence ID" value="XM_014319382.1"/>
</dbReference>
<keyword evidence="8" id="KW-0418">Kinase</keyword>
<dbReference type="HOGENOM" id="CLU_000288_181_6_1"/>
<feature type="region of interest" description="Disordered" evidence="6">
    <location>
        <begin position="1"/>
        <end position="42"/>
    </location>
</feature>
<name>F0X818_GROCL</name>
<dbReference type="PANTHER" id="PTHR24056:SF576">
    <property type="entry name" value="SERINE_THREONINE-PROTEIN KINASE CSK1"/>
    <property type="match status" value="1"/>
</dbReference>
<dbReference type="GO" id="GO:0005634">
    <property type="term" value="C:nucleus"/>
    <property type="evidence" value="ECO:0007669"/>
    <property type="project" value="TreeGrafter"/>
</dbReference>
<dbReference type="GO" id="GO:0005737">
    <property type="term" value="C:cytoplasm"/>
    <property type="evidence" value="ECO:0007669"/>
    <property type="project" value="TreeGrafter"/>
</dbReference>
<dbReference type="InterPro" id="IPR011009">
    <property type="entry name" value="Kinase-like_dom_sf"/>
</dbReference>
<keyword evidence="3" id="KW-0067">ATP-binding</keyword>
<keyword evidence="8" id="KW-0132">Cell division</keyword>
<gene>
    <name evidence="8" type="ORF">CMQ_3444</name>
</gene>
<dbReference type="PROSITE" id="PS50011">
    <property type="entry name" value="PROTEIN_KINASE_DOM"/>
    <property type="match status" value="1"/>
</dbReference>
<evidence type="ECO:0000313" key="8">
    <source>
        <dbReference type="EMBL" id="EFX05375.1"/>
    </source>
</evidence>
<dbReference type="Gene3D" id="1.10.510.10">
    <property type="entry name" value="Transferase(Phosphotransferase) domain 1"/>
    <property type="match status" value="1"/>
</dbReference>
<dbReference type="GeneID" id="25976545"/>
<keyword evidence="8" id="KW-0808">Transferase</keyword>
<dbReference type="Gene3D" id="3.30.200.20">
    <property type="entry name" value="Phosphorylase Kinase, domain 1"/>
    <property type="match status" value="1"/>
</dbReference>
<evidence type="ECO:0000259" key="7">
    <source>
        <dbReference type="PROSITE" id="PS50011"/>
    </source>
</evidence>
<dbReference type="GO" id="GO:0004693">
    <property type="term" value="F:cyclin-dependent protein serine/threonine kinase activity"/>
    <property type="evidence" value="ECO:0007669"/>
    <property type="project" value="UniProtKB-EC"/>
</dbReference>
<dbReference type="AlphaFoldDB" id="F0X818"/>
<dbReference type="STRING" id="655863.F0X818"/>
<reference evidence="8 9" key="1">
    <citation type="journal article" date="2011" name="Proc. Natl. Acad. Sci. U.S.A.">
        <title>Genome and transcriptome analyses of the mountain pine beetle-fungal symbiont Grosmannia clavigera, a lodgepole pine pathogen.</title>
        <authorList>
            <person name="DiGuistini S."/>
            <person name="Wang Y."/>
            <person name="Liao N.Y."/>
            <person name="Taylor G."/>
            <person name="Tanguay P."/>
            <person name="Feau N."/>
            <person name="Henrissat B."/>
            <person name="Chan S.K."/>
            <person name="Hesse-Orce U."/>
            <person name="Alamouti S.M."/>
            <person name="Tsui C.K.M."/>
            <person name="Docking R.T."/>
            <person name="Levasseur A."/>
            <person name="Haridas S."/>
            <person name="Robertson G."/>
            <person name="Birol I."/>
            <person name="Holt R.A."/>
            <person name="Marra M.A."/>
            <person name="Hamelin R.C."/>
            <person name="Hirst M."/>
            <person name="Jones S.J.M."/>
            <person name="Bohlmann J."/>
            <person name="Breuil C."/>
        </authorList>
    </citation>
    <scope>NUCLEOTIDE SEQUENCE [LARGE SCALE GENOMIC DNA]</scope>
    <source>
        <strain evidence="9">kw1407 / UAMH 11150</strain>
    </source>
</reference>
<dbReference type="GO" id="GO:0051301">
    <property type="term" value="P:cell division"/>
    <property type="evidence" value="ECO:0007669"/>
    <property type="project" value="UniProtKB-KW"/>
</dbReference>
<comment type="catalytic activity">
    <reaction evidence="5">
        <text>L-seryl-[protein] + ATP = O-phospho-L-seryl-[protein] + ADP + H(+)</text>
        <dbReference type="Rhea" id="RHEA:17989"/>
        <dbReference type="Rhea" id="RHEA-COMP:9863"/>
        <dbReference type="Rhea" id="RHEA-COMP:11604"/>
        <dbReference type="ChEBI" id="CHEBI:15378"/>
        <dbReference type="ChEBI" id="CHEBI:29999"/>
        <dbReference type="ChEBI" id="CHEBI:30616"/>
        <dbReference type="ChEBI" id="CHEBI:83421"/>
        <dbReference type="ChEBI" id="CHEBI:456216"/>
        <dbReference type="EC" id="2.7.11.22"/>
    </reaction>
</comment>
<sequence>MKSKCQTQSISNRSAVHVEDTEKEPALTPTAPGSHYYCPEKDGPDEDYETACELLSEPPAAAGKNVHGAIMEANLGDTMNHDDENDLQIGSYTQCCYISSGVTADVFRSGTRALKVITETRDMQPHDHVREAKILGLVCRQCIPLLETFHDQEQRFVLVFPYMPLSLDAVLARTDELLSLQRLCSYFVDIFGALAHIHGLGIIHRDVKPSAFMMASPDGPVLLSDFGTAWHPALSQAVEPADGKVLDIGTGPYRAPEALFGNQAYGPSVDMWAAGAMLAESARRPPSTLFTSRPAHEDGSQLGLILSIFKTIGTPTAETWPEAASFKTPPFEMYRVFEPPSWEDILPEVNPHIRALVARLIKYDSTRATAEQALVDILKLAT</sequence>
<evidence type="ECO:0000256" key="3">
    <source>
        <dbReference type="ARBA" id="ARBA00022840"/>
    </source>
</evidence>
<evidence type="ECO:0000256" key="2">
    <source>
        <dbReference type="ARBA" id="ARBA00022741"/>
    </source>
</evidence>
<dbReference type="GO" id="GO:0000082">
    <property type="term" value="P:G1/S transition of mitotic cell cycle"/>
    <property type="evidence" value="ECO:0007669"/>
    <property type="project" value="TreeGrafter"/>
</dbReference>
<feature type="compositionally biased region" description="Basic and acidic residues" evidence="6">
    <location>
        <begin position="16"/>
        <end position="25"/>
    </location>
</feature>
<dbReference type="eggNOG" id="KOG0594">
    <property type="taxonomic scope" value="Eukaryota"/>
</dbReference>
<dbReference type="Proteomes" id="UP000007796">
    <property type="component" value="Unassembled WGS sequence"/>
</dbReference>
<dbReference type="GO" id="GO:0000307">
    <property type="term" value="C:cyclin-dependent protein kinase holoenzyme complex"/>
    <property type="evidence" value="ECO:0007669"/>
    <property type="project" value="TreeGrafter"/>
</dbReference>
<dbReference type="PANTHER" id="PTHR24056">
    <property type="entry name" value="CELL DIVISION PROTEIN KINASE"/>
    <property type="match status" value="1"/>
</dbReference>
<evidence type="ECO:0000313" key="9">
    <source>
        <dbReference type="Proteomes" id="UP000007796"/>
    </source>
</evidence>
<dbReference type="EMBL" id="GL629735">
    <property type="protein sequence ID" value="EFX05375.1"/>
    <property type="molecule type" value="Genomic_DNA"/>
</dbReference>
<keyword evidence="2" id="KW-0547">Nucleotide-binding</keyword>
<dbReference type="SMART" id="SM00220">
    <property type="entry name" value="S_TKc"/>
    <property type="match status" value="1"/>
</dbReference>
<dbReference type="FunCoup" id="F0X818">
    <property type="interactions" value="163"/>
</dbReference>
<dbReference type="GO" id="GO:0010468">
    <property type="term" value="P:regulation of gene expression"/>
    <property type="evidence" value="ECO:0007669"/>
    <property type="project" value="TreeGrafter"/>
</dbReference>
<dbReference type="SUPFAM" id="SSF56112">
    <property type="entry name" value="Protein kinase-like (PK-like)"/>
    <property type="match status" value="1"/>
</dbReference>
<dbReference type="Pfam" id="PF00069">
    <property type="entry name" value="Pkinase"/>
    <property type="match status" value="1"/>
</dbReference>
<dbReference type="InterPro" id="IPR050108">
    <property type="entry name" value="CDK"/>
</dbReference>
<dbReference type="GO" id="GO:0030332">
    <property type="term" value="F:cyclin binding"/>
    <property type="evidence" value="ECO:0007669"/>
    <property type="project" value="TreeGrafter"/>
</dbReference>
<feature type="compositionally biased region" description="Polar residues" evidence="6">
    <location>
        <begin position="1"/>
        <end position="14"/>
    </location>
</feature>
<dbReference type="GO" id="GO:0010389">
    <property type="term" value="P:regulation of G2/M transition of mitotic cell cycle"/>
    <property type="evidence" value="ECO:0007669"/>
    <property type="project" value="TreeGrafter"/>
</dbReference>
<organism evidence="9">
    <name type="scientific">Grosmannia clavigera (strain kw1407 / UAMH 11150)</name>
    <name type="common">Blue stain fungus</name>
    <name type="synonym">Graphiocladiella clavigera</name>
    <dbReference type="NCBI Taxonomy" id="655863"/>
    <lineage>
        <taxon>Eukaryota</taxon>
        <taxon>Fungi</taxon>
        <taxon>Dikarya</taxon>
        <taxon>Ascomycota</taxon>
        <taxon>Pezizomycotina</taxon>
        <taxon>Sordariomycetes</taxon>
        <taxon>Sordariomycetidae</taxon>
        <taxon>Ophiostomatales</taxon>
        <taxon>Ophiostomataceae</taxon>
        <taxon>Leptographium</taxon>
    </lineage>
</organism>
<evidence type="ECO:0000256" key="6">
    <source>
        <dbReference type="SAM" id="MobiDB-lite"/>
    </source>
</evidence>
<evidence type="ECO:0000256" key="5">
    <source>
        <dbReference type="ARBA" id="ARBA00048367"/>
    </source>
</evidence>
<dbReference type="GO" id="GO:0005524">
    <property type="term" value="F:ATP binding"/>
    <property type="evidence" value="ECO:0007669"/>
    <property type="project" value="UniProtKB-KW"/>
</dbReference>